<keyword evidence="1" id="KW-1133">Transmembrane helix</keyword>
<dbReference type="GO" id="GO:0044877">
    <property type="term" value="F:protein-containing complex binding"/>
    <property type="evidence" value="ECO:0007669"/>
    <property type="project" value="InterPro"/>
</dbReference>
<reference evidence="3" key="1">
    <citation type="submission" date="2023-03" db="UniProtKB">
        <authorList>
            <consortium name="EnsemblPlants"/>
        </authorList>
    </citation>
    <scope>IDENTIFICATION</scope>
</reference>
<keyword evidence="1" id="KW-0812">Transmembrane</keyword>
<organism evidence="3">
    <name type="scientific">Cucumis melo</name>
    <name type="common">Muskmelon</name>
    <dbReference type="NCBI Taxonomy" id="3656"/>
    <lineage>
        <taxon>Eukaryota</taxon>
        <taxon>Viridiplantae</taxon>
        <taxon>Streptophyta</taxon>
        <taxon>Embryophyta</taxon>
        <taxon>Tracheophyta</taxon>
        <taxon>Spermatophyta</taxon>
        <taxon>Magnoliopsida</taxon>
        <taxon>eudicotyledons</taxon>
        <taxon>Gunneridae</taxon>
        <taxon>Pentapetalae</taxon>
        <taxon>rosids</taxon>
        <taxon>fabids</taxon>
        <taxon>Cucurbitales</taxon>
        <taxon>Cucurbitaceae</taxon>
        <taxon>Benincaseae</taxon>
        <taxon>Cucumis</taxon>
    </lineage>
</organism>
<feature type="domain" description="FKBP12-rapamycin binding" evidence="2">
    <location>
        <begin position="120"/>
        <end position="143"/>
    </location>
</feature>
<dbReference type="EnsemblPlants" id="MELO3C031894.2.1">
    <property type="protein sequence ID" value="MELO3C031894.2.1"/>
    <property type="gene ID" value="MELO3C031894.2"/>
</dbReference>
<proteinExistence type="predicted"/>
<keyword evidence="1" id="KW-0472">Membrane</keyword>
<name>A0A9I9ECI3_CUCME</name>
<dbReference type="Gramene" id="MELO3C031894.2.1">
    <property type="protein sequence ID" value="MELO3C031894.2.1"/>
    <property type="gene ID" value="MELO3C031894.2"/>
</dbReference>
<evidence type="ECO:0000256" key="1">
    <source>
        <dbReference type="SAM" id="Phobius"/>
    </source>
</evidence>
<dbReference type="InterPro" id="IPR036738">
    <property type="entry name" value="FRB_sf"/>
</dbReference>
<dbReference type="AlphaFoldDB" id="A0A9I9ECI3"/>
<dbReference type="InterPro" id="IPR009076">
    <property type="entry name" value="FRB_dom"/>
</dbReference>
<sequence>MSCKALYSSFILAYTMTSSVFSLYVSTMEPLQKGFAHILGISSKQHFCNKRHYTNESHMELLKVLNPRGSGTSQIPGPKDLQNENQSTYWEHEVPSHKFTRAKHSLALMYPLLAQLLSKELIRFAIIWHETWHEALEKASQDVELNSWKSDRIVYIGFVNDMNQSFGNDMVKGFIFDEYYRLYVFMEQLLDHYTGLMGE</sequence>
<dbReference type="SUPFAM" id="SSF47212">
    <property type="entry name" value="FKBP12-rapamycin-binding domain of FKBP-rapamycin-associated protein (FRAP)"/>
    <property type="match status" value="1"/>
</dbReference>
<dbReference type="Pfam" id="PF08771">
    <property type="entry name" value="FRB_dom"/>
    <property type="match status" value="1"/>
</dbReference>
<evidence type="ECO:0000259" key="2">
    <source>
        <dbReference type="Pfam" id="PF08771"/>
    </source>
</evidence>
<protein>
    <recommendedName>
        <fullName evidence="2">FKBP12-rapamycin binding domain-containing protein</fullName>
    </recommendedName>
</protein>
<accession>A0A9I9ECI3</accession>
<feature type="transmembrane region" description="Helical" evidence="1">
    <location>
        <begin position="6"/>
        <end position="25"/>
    </location>
</feature>
<evidence type="ECO:0000313" key="3">
    <source>
        <dbReference type="EnsemblPlants" id="MELO3C031894.2.1"/>
    </source>
</evidence>